<dbReference type="GO" id="GO:0005730">
    <property type="term" value="C:nucleolus"/>
    <property type="evidence" value="ECO:0007669"/>
    <property type="project" value="TreeGrafter"/>
</dbReference>
<dbReference type="PANTHER" id="PTHR11089:SF30">
    <property type="entry name" value="GUANINE NUCLEOTIDE-BINDING PROTEIN-LIKE 3 HOMOLOG"/>
    <property type="match status" value="1"/>
</dbReference>
<evidence type="ECO:0000313" key="5">
    <source>
        <dbReference type="Proteomes" id="UP000186817"/>
    </source>
</evidence>
<gene>
    <name evidence="4" type="primary">nst-1</name>
    <name evidence="4" type="ORF">AK812_SmicGene13534</name>
</gene>
<keyword evidence="1" id="KW-0547">Nucleotide-binding</keyword>
<reference evidence="4 5" key="1">
    <citation type="submission" date="2016-02" db="EMBL/GenBank/DDBJ databases">
        <title>Genome analysis of coral dinoflagellate symbionts highlights evolutionary adaptations to a symbiotic lifestyle.</title>
        <authorList>
            <person name="Aranda M."/>
            <person name="Li Y."/>
            <person name="Liew Y.J."/>
            <person name="Baumgarten S."/>
            <person name="Simakov O."/>
            <person name="Wilson M."/>
            <person name="Piel J."/>
            <person name="Ashoor H."/>
            <person name="Bougouffa S."/>
            <person name="Bajic V.B."/>
            <person name="Ryu T."/>
            <person name="Ravasi T."/>
            <person name="Bayer T."/>
            <person name="Micklem G."/>
            <person name="Kim H."/>
            <person name="Bhak J."/>
            <person name="Lajeunesse T.C."/>
            <person name="Voolstra C.R."/>
        </authorList>
    </citation>
    <scope>NUCLEOTIDE SEQUENCE [LARGE SCALE GENOMIC DNA]</scope>
    <source>
        <strain evidence="4 5">CCMP2467</strain>
    </source>
</reference>
<name>A0A1Q9E7W2_SYMMI</name>
<dbReference type="AlphaFoldDB" id="A0A1Q9E7W2"/>
<evidence type="ECO:0000256" key="1">
    <source>
        <dbReference type="ARBA" id="ARBA00022741"/>
    </source>
</evidence>
<protein>
    <submittedName>
        <fullName evidence="4">Guanine nucleotide-binding protein-like 3-like</fullName>
    </submittedName>
</protein>
<feature type="region of interest" description="Disordered" evidence="3">
    <location>
        <begin position="87"/>
        <end position="111"/>
    </location>
</feature>
<evidence type="ECO:0000256" key="2">
    <source>
        <dbReference type="ARBA" id="ARBA00023134"/>
    </source>
</evidence>
<evidence type="ECO:0000313" key="4">
    <source>
        <dbReference type="EMBL" id="OLQ03513.1"/>
    </source>
</evidence>
<sequence length="328" mass="35797">MEPDRGCGSAPPGLEMGVDVGTLRTLLMEQSDRIRKSGDRVLREAMTKIQQRQEEYFALIEAKVQPLSDRYNSLECRLRMLEENQHFTETKEDAQDNLGTSGNEAPMTDGEKDISDVCGVENLPPLHGRSVMANPTMLLVILGSEYVDDFSVRIRCLARRLSGKDSALLFRNYNGDYRYYGAYGYLDVTVRHSMSALLDFYGLQADFQQVSDFLIHVAQTRGKLKRNSAGGGVGLDIPSAARAVITDWTTGKFRYYVLPPSSSGADAAAAEAETAEVVTSLAPALDIDALFSGQGAEVEVLGAPKEDDEDEDMGGSGAVEVDVAGMMR</sequence>
<evidence type="ECO:0000256" key="3">
    <source>
        <dbReference type="SAM" id="MobiDB-lite"/>
    </source>
</evidence>
<dbReference type="InterPro" id="IPR050755">
    <property type="entry name" value="TRAFAC_YlqF/YawG_RiboMat"/>
</dbReference>
<dbReference type="EMBL" id="LSRX01000234">
    <property type="protein sequence ID" value="OLQ03513.1"/>
    <property type="molecule type" value="Genomic_DNA"/>
</dbReference>
<keyword evidence="5" id="KW-1185">Reference proteome</keyword>
<dbReference type="OrthoDB" id="10598933at2759"/>
<proteinExistence type="predicted"/>
<dbReference type="GO" id="GO:0005525">
    <property type="term" value="F:GTP binding"/>
    <property type="evidence" value="ECO:0007669"/>
    <property type="project" value="UniProtKB-KW"/>
</dbReference>
<dbReference type="Proteomes" id="UP000186817">
    <property type="component" value="Unassembled WGS sequence"/>
</dbReference>
<keyword evidence="2" id="KW-0342">GTP-binding</keyword>
<comment type="caution">
    <text evidence="4">The sequence shown here is derived from an EMBL/GenBank/DDBJ whole genome shotgun (WGS) entry which is preliminary data.</text>
</comment>
<organism evidence="4 5">
    <name type="scientific">Symbiodinium microadriaticum</name>
    <name type="common">Dinoflagellate</name>
    <name type="synonym">Zooxanthella microadriatica</name>
    <dbReference type="NCBI Taxonomy" id="2951"/>
    <lineage>
        <taxon>Eukaryota</taxon>
        <taxon>Sar</taxon>
        <taxon>Alveolata</taxon>
        <taxon>Dinophyceae</taxon>
        <taxon>Suessiales</taxon>
        <taxon>Symbiodiniaceae</taxon>
        <taxon>Symbiodinium</taxon>
    </lineage>
</organism>
<dbReference type="PANTHER" id="PTHR11089">
    <property type="entry name" value="GTP-BINDING PROTEIN-RELATED"/>
    <property type="match status" value="1"/>
</dbReference>
<accession>A0A1Q9E7W2</accession>